<dbReference type="HOGENOM" id="CLU_1458828_0_0_9"/>
<dbReference type="Proteomes" id="UP000008467">
    <property type="component" value="Chromosome"/>
</dbReference>
<gene>
    <name evidence="1" type="ordered locus">Clole_0620</name>
</gene>
<proteinExistence type="predicted"/>
<organism evidence="1 2">
    <name type="scientific">Cellulosilyticum lentocellum (strain ATCC 49066 / DSM 5427 / NCIMB 11756 / RHM5)</name>
    <name type="common">Clostridium lentocellum</name>
    <dbReference type="NCBI Taxonomy" id="642492"/>
    <lineage>
        <taxon>Bacteria</taxon>
        <taxon>Bacillati</taxon>
        <taxon>Bacillota</taxon>
        <taxon>Clostridia</taxon>
        <taxon>Lachnospirales</taxon>
        <taxon>Cellulosilyticaceae</taxon>
        <taxon>Cellulosilyticum</taxon>
    </lineage>
</organism>
<dbReference type="STRING" id="642492.Clole_0620"/>
<protein>
    <submittedName>
        <fullName evidence="1">Uncharacterized protein</fullName>
    </submittedName>
</protein>
<evidence type="ECO:0000313" key="1">
    <source>
        <dbReference type="EMBL" id="ADZ82354.1"/>
    </source>
</evidence>
<dbReference type="AlphaFoldDB" id="F2JN12"/>
<accession>F2JN12</accession>
<reference evidence="1 2" key="1">
    <citation type="journal article" date="2011" name="J. Bacteriol.">
        <title>Complete genome sequence of the cellulose-degrading bacterium Cellulosilyticum lentocellum.</title>
        <authorList>
            <consortium name="US DOE Joint Genome Institute"/>
            <person name="Miller D.A."/>
            <person name="Suen G."/>
            <person name="Bruce D."/>
            <person name="Copeland A."/>
            <person name="Cheng J.F."/>
            <person name="Detter C."/>
            <person name="Goodwin L.A."/>
            <person name="Han C.S."/>
            <person name="Hauser L.J."/>
            <person name="Land M.L."/>
            <person name="Lapidus A."/>
            <person name="Lucas S."/>
            <person name="Meincke L."/>
            <person name="Pitluck S."/>
            <person name="Tapia R."/>
            <person name="Teshima H."/>
            <person name="Woyke T."/>
            <person name="Fox B.G."/>
            <person name="Angert E.R."/>
            <person name="Currie C.R."/>
        </authorList>
    </citation>
    <scope>NUCLEOTIDE SEQUENCE [LARGE SCALE GENOMIC DNA]</scope>
    <source>
        <strain evidence="2">ATCC 49066 / DSM 5427 / NCIMB 11756 / RHM5</strain>
    </source>
</reference>
<evidence type="ECO:0000313" key="2">
    <source>
        <dbReference type="Proteomes" id="UP000008467"/>
    </source>
</evidence>
<name>F2JN12_CELLD</name>
<dbReference type="RefSeq" id="WP_013655655.1">
    <property type="nucleotide sequence ID" value="NC_015275.1"/>
</dbReference>
<dbReference type="KEGG" id="cle:Clole_0620"/>
<sequence length="185" mass="21315">MRSQRQKILNRIDKSPATSMQKDYARSLGITLPEVATKSDAKALIDLELDSDEPASEGLKAFAIEKGMKFSDYVGNKYLHNLLFDNLEALDKVIFFCFCIYKFHFNDSEEHILEHPKKEVFQEFGEQYVKDSFFVASMEEYVGEELIAFGKSEKVTKEGKKKTIYGGSIHTRAYKNAYDYLKAYI</sequence>
<dbReference type="EMBL" id="CP002582">
    <property type="protein sequence ID" value="ADZ82354.1"/>
    <property type="molecule type" value="Genomic_DNA"/>
</dbReference>
<keyword evidence="2" id="KW-1185">Reference proteome</keyword>